<protein>
    <submittedName>
        <fullName evidence="3">Uncharacterized protein LOC108618541</fullName>
    </submittedName>
</protein>
<evidence type="ECO:0000313" key="2">
    <source>
        <dbReference type="Proteomes" id="UP000694904"/>
    </source>
</evidence>
<reference evidence="2" key="2">
    <citation type="journal article" date="2016" name="G3 (Bethesda)">
        <title>Genome Evolution in Three Species of Cactophilic Drosophila.</title>
        <authorList>
            <person name="Sanchez-Flores A."/>
            <person name="Penazola F."/>
            <person name="Carpinteyro-Ponce J."/>
            <person name="Nazario-Yepiz N."/>
            <person name="Abreu-Goodger C."/>
            <person name="Machado C.A."/>
            <person name="Markow T.A."/>
        </authorList>
    </citation>
    <scope>NUCLEOTIDE SEQUENCE [LARGE SCALE GENOMIC DNA]</scope>
</reference>
<feature type="domain" description="Plus3" evidence="1">
    <location>
        <begin position="27"/>
        <end position="146"/>
    </location>
</feature>
<reference evidence="2" key="1">
    <citation type="journal article" date="1997" name="Nucleic Acids Res.">
        <title>tRNAscan-SE: a program for improved detection of transfer RNA genes in genomic sequence.</title>
        <authorList>
            <person name="Lowe T.M."/>
            <person name="Eddy S.R."/>
        </authorList>
    </citation>
    <scope>NUCLEOTIDE SEQUENCE [LARGE SCALE GENOMIC DNA]</scope>
</reference>
<dbReference type="InterPro" id="IPR036128">
    <property type="entry name" value="Plus3-like_sf"/>
</dbReference>
<dbReference type="GeneID" id="108618541"/>
<dbReference type="SUPFAM" id="SSF159042">
    <property type="entry name" value="Plus3-like"/>
    <property type="match status" value="1"/>
</dbReference>
<reference evidence="3" key="3">
    <citation type="submission" date="2025-08" db="UniProtKB">
        <authorList>
            <consortium name="RefSeq"/>
        </authorList>
    </citation>
    <scope>IDENTIFICATION</scope>
    <source>
        <tissue evidence="3">Whole organism</tissue>
    </source>
</reference>
<dbReference type="SMART" id="SM00719">
    <property type="entry name" value="Plus3"/>
    <property type="match status" value="1"/>
</dbReference>
<dbReference type="RefSeq" id="XP_017870090.1">
    <property type="nucleotide sequence ID" value="XM_018014601.1"/>
</dbReference>
<dbReference type="Gene3D" id="3.90.70.200">
    <property type="entry name" value="Plus-3 domain"/>
    <property type="match status" value="1"/>
</dbReference>
<name>A0ABM1PSA4_DROAR</name>
<dbReference type="Proteomes" id="UP000694904">
    <property type="component" value="Chromosome X"/>
</dbReference>
<evidence type="ECO:0000313" key="3">
    <source>
        <dbReference type="RefSeq" id="XP_017870090.1"/>
    </source>
</evidence>
<gene>
    <name evidence="3" type="primary">LOC108618541</name>
</gene>
<sequence length="249" mass="28644">MPPLAMVHAGWTGPPQLAENGGFNSFLDDPSNLRKLFLPRRTLQLLSELPDFQWLVRGCFVRVRLEHGHRVAQIQSVVKWQPSSELTLVLRTDSNPRVYPLSQLANTYYERCELLEWRYIWQSCHFELPTKCIVEQKHQALVNANLRVQQKLCDVELTLKQEYFIESELPALAASSNATATPPRTTQQIKYLVEPMECYRRYLPTTPPVTAAAVATAKASKPHELTTPNCPKKKISLDEYRERCIKKKK</sequence>
<dbReference type="PROSITE" id="PS51360">
    <property type="entry name" value="PLUS3"/>
    <property type="match status" value="1"/>
</dbReference>
<organism evidence="2 3">
    <name type="scientific">Drosophila arizonae</name>
    <name type="common">Fruit fly</name>
    <dbReference type="NCBI Taxonomy" id="7263"/>
    <lineage>
        <taxon>Eukaryota</taxon>
        <taxon>Metazoa</taxon>
        <taxon>Ecdysozoa</taxon>
        <taxon>Arthropoda</taxon>
        <taxon>Hexapoda</taxon>
        <taxon>Insecta</taxon>
        <taxon>Pterygota</taxon>
        <taxon>Neoptera</taxon>
        <taxon>Endopterygota</taxon>
        <taxon>Diptera</taxon>
        <taxon>Brachycera</taxon>
        <taxon>Muscomorpha</taxon>
        <taxon>Ephydroidea</taxon>
        <taxon>Drosophilidae</taxon>
        <taxon>Drosophila</taxon>
    </lineage>
</organism>
<keyword evidence="2" id="KW-1185">Reference proteome</keyword>
<dbReference type="InterPro" id="IPR004343">
    <property type="entry name" value="Plus-3_dom"/>
</dbReference>
<dbReference type="Pfam" id="PF03126">
    <property type="entry name" value="Plus-3"/>
    <property type="match status" value="1"/>
</dbReference>
<accession>A0ABM1PSA4</accession>
<proteinExistence type="predicted"/>
<evidence type="ECO:0000259" key="1">
    <source>
        <dbReference type="PROSITE" id="PS51360"/>
    </source>
</evidence>